<dbReference type="OrthoDB" id="429841at2759"/>
<sequence>MLHLASTYCLHDHIYLLLQHGSNPIHKNKDAKTPYELAPDKSTRKVFRKFMAVFPDKYDYDKSRLPGPLTEELQEELKERKKAKQKRAKERKVIEELKKEEEIQKQKFLQLSDREKCALAAEKRFMAVQGTFKLLRCFYCGKNIEEKYPFEYMDYKFCSVQCVKNHRQKNIVN</sequence>
<dbReference type="GO" id="GO:0036503">
    <property type="term" value="P:ERAD pathway"/>
    <property type="evidence" value="ECO:0007669"/>
    <property type="project" value="TreeGrafter"/>
</dbReference>
<feature type="coiled-coil region" evidence="1">
    <location>
        <begin position="73"/>
        <end position="114"/>
    </location>
</feature>
<accession>A0A2H8TNF1</accession>
<dbReference type="InterPro" id="IPR047139">
    <property type="entry name" value="ANKZ1/VMS1"/>
</dbReference>
<dbReference type="SUPFAM" id="SSF48403">
    <property type="entry name" value="Ankyrin repeat"/>
    <property type="match status" value="1"/>
</dbReference>
<evidence type="ECO:0000313" key="3">
    <source>
        <dbReference type="EMBL" id="MBW15696.1"/>
    </source>
</evidence>
<feature type="domain" description="Vms1-associating treble clef" evidence="2">
    <location>
        <begin position="134"/>
        <end position="170"/>
    </location>
</feature>
<dbReference type="AlphaFoldDB" id="A0A2H8TNF1"/>
<protein>
    <submittedName>
        <fullName evidence="3">Ankyrin repeat and zinc finger domain-containing protein 1</fullName>
    </submittedName>
</protein>
<dbReference type="PANTHER" id="PTHR16036:SF2">
    <property type="entry name" value="TRNA ENDONUCLEASE ANKZF1"/>
    <property type="match status" value="1"/>
</dbReference>
<evidence type="ECO:0000256" key="1">
    <source>
        <dbReference type="SAM" id="Coils"/>
    </source>
</evidence>
<evidence type="ECO:0000259" key="2">
    <source>
        <dbReference type="Pfam" id="PF18716"/>
    </source>
</evidence>
<name>A0A2H8TNF1_9HEMI</name>
<dbReference type="InterPro" id="IPR036770">
    <property type="entry name" value="Ankyrin_rpt-contain_sf"/>
</dbReference>
<gene>
    <name evidence="3" type="primary">ANKZF1_0</name>
</gene>
<dbReference type="PANTHER" id="PTHR16036">
    <property type="entry name" value="ANKYRIN REPEAT AND ZINC FINGER DOMAIN-CONTAINING PROTEIN 1"/>
    <property type="match status" value="1"/>
</dbReference>
<dbReference type="Pfam" id="PF18716">
    <property type="entry name" value="VATC"/>
    <property type="match status" value="1"/>
</dbReference>
<dbReference type="InterPro" id="IPR041540">
    <property type="entry name" value="VATC"/>
</dbReference>
<proteinExistence type="predicted"/>
<dbReference type="EMBL" id="GFXV01003891">
    <property type="protein sequence ID" value="MBW15696.1"/>
    <property type="molecule type" value="Transcribed_RNA"/>
</dbReference>
<keyword evidence="1" id="KW-0175">Coiled coil</keyword>
<organism evidence="3">
    <name type="scientific">Melanaphis sacchari</name>
    <dbReference type="NCBI Taxonomy" id="742174"/>
    <lineage>
        <taxon>Eukaryota</taxon>
        <taxon>Metazoa</taxon>
        <taxon>Ecdysozoa</taxon>
        <taxon>Arthropoda</taxon>
        <taxon>Hexapoda</taxon>
        <taxon>Insecta</taxon>
        <taxon>Pterygota</taxon>
        <taxon>Neoptera</taxon>
        <taxon>Paraneoptera</taxon>
        <taxon>Hemiptera</taxon>
        <taxon>Sternorrhyncha</taxon>
        <taxon>Aphidomorpha</taxon>
        <taxon>Aphidoidea</taxon>
        <taxon>Aphididae</taxon>
        <taxon>Aphidini</taxon>
        <taxon>Melanaphis</taxon>
    </lineage>
</organism>
<reference evidence="3" key="1">
    <citation type="submission" date="2017-10" db="EMBL/GenBank/DDBJ databases">
        <title>Transcriptome Assembly of Sugarcane Aphid Adults.</title>
        <authorList>
            <person name="Scully E.D."/>
            <person name="Palmer N.A."/>
            <person name="Geib S.M."/>
            <person name="Sarath G."/>
            <person name="Sattler S.E."/>
        </authorList>
    </citation>
    <scope>NUCLEOTIDE SEQUENCE</scope>
    <source>
        <tissue evidence="3">Whole body</tissue>
    </source>
</reference>